<protein>
    <submittedName>
        <fullName evidence="1">Uncharacterized protein</fullName>
    </submittedName>
</protein>
<evidence type="ECO:0000313" key="1">
    <source>
        <dbReference type="EMBL" id="MXQ86903.1"/>
    </source>
</evidence>
<sequence>MYLSDVHRERSYSYTLGPKTGPPLWGMVVLFDRVHRFRRDAHGADKECAKLEILILHSDPGSDLFANPILAMVDFTTCQIPASAPCIRISPIPPPKLLMRD</sequence>
<proteinExistence type="predicted"/>
<accession>A0A6B0RHS3</accession>
<dbReference type="AlphaFoldDB" id="A0A6B0RHS3"/>
<organism evidence="1 2">
    <name type="scientific">Bos mutus</name>
    <name type="common">wild yak</name>
    <dbReference type="NCBI Taxonomy" id="72004"/>
    <lineage>
        <taxon>Eukaryota</taxon>
        <taxon>Metazoa</taxon>
        <taxon>Chordata</taxon>
        <taxon>Craniata</taxon>
        <taxon>Vertebrata</taxon>
        <taxon>Euteleostomi</taxon>
        <taxon>Mammalia</taxon>
        <taxon>Eutheria</taxon>
        <taxon>Laurasiatheria</taxon>
        <taxon>Artiodactyla</taxon>
        <taxon>Ruminantia</taxon>
        <taxon>Pecora</taxon>
        <taxon>Bovidae</taxon>
        <taxon>Bovinae</taxon>
        <taxon>Bos</taxon>
    </lineage>
</organism>
<reference evidence="1" key="1">
    <citation type="submission" date="2019-10" db="EMBL/GenBank/DDBJ databases">
        <title>The sequence and de novo assembly of the wild yak genome.</title>
        <authorList>
            <person name="Liu Y."/>
        </authorList>
    </citation>
    <scope>NUCLEOTIDE SEQUENCE [LARGE SCALE GENOMIC DNA]</scope>
    <source>
        <strain evidence="1">WY2019</strain>
    </source>
</reference>
<keyword evidence="2" id="KW-1185">Reference proteome</keyword>
<comment type="caution">
    <text evidence="1">The sequence shown here is derived from an EMBL/GenBank/DDBJ whole genome shotgun (WGS) entry which is preliminary data.</text>
</comment>
<dbReference type="Proteomes" id="UP000322234">
    <property type="component" value="Unassembled WGS sequence"/>
</dbReference>
<name>A0A6B0RHS3_9CETA</name>
<gene>
    <name evidence="1" type="ORF">E5288_WYG019415</name>
</gene>
<dbReference type="EMBL" id="VBQZ03000035">
    <property type="protein sequence ID" value="MXQ86903.1"/>
    <property type="molecule type" value="Genomic_DNA"/>
</dbReference>
<evidence type="ECO:0000313" key="2">
    <source>
        <dbReference type="Proteomes" id="UP000322234"/>
    </source>
</evidence>